<reference evidence="2 3" key="1">
    <citation type="submission" date="2019-08" db="EMBL/GenBank/DDBJ databases">
        <title>Calorimonas adulescens gen. nov., sp. nov., an anaerobic thermophilic bacterium from Sakhalin hot spring.</title>
        <authorList>
            <person name="Khomyakova M.A."/>
            <person name="Merkel A.Y."/>
            <person name="Novikov A."/>
            <person name="Bonch-Osmolovskaya E.A."/>
            <person name="Slobodkin A.I."/>
        </authorList>
    </citation>
    <scope>NUCLEOTIDE SEQUENCE [LARGE SCALE GENOMIC DNA]</scope>
    <source>
        <strain evidence="2 3">A05MB</strain>
    </source>
</reference>
<sequence length="729" mass="80214">MRRLCIYILTFLIVFGNFITAYAKQPGNVVMIILNGLTLDDLKDNDLPNIKRLIDTGCIAVMNSNAAATKNEPGSFLTIGAGVRAYAGVETGQGYNEDEEYINGSAGDFYSLYTGMMPYGEVVVPGILQIKKANEGYYEDIRPGLMGETLKDAGIPVTVLGNSDRPNIKRRYAPLIGMDEDGVVAYGDVSSRMNIEDSSYPFLTKTNYDYLNEKLKDSLDRGGLTIVELGDMARVDDFMSFTSQERGMALRSKVLRDIDEFIGNILNEVDISRDMVMIVDPYPGRDSLLKQEMLTPIIVAGPGFGNGYLKSDTTKRPGIVANLDVAVTVLNYFGIDKPAVMAGHRLYNGGSGSLESLYEMNQRTTAVHVIRPVAVRYYVGVQIGILFVSLLFIYLLKRYVYIIKYLLMGDMLVPFILLILPMFDIRTLSMTLLAITGLSAVMIYIISLFLKDSYKIVTFIGLVTVFAIALDLFTGANLIKTSVLGYDPIGGARYYGIGNEYVGVLIGAALLGISGLMDRYNIRILRYISIGIMMILIFLVAAPSYGTNLGGTIAAAMAFFTFAILIIRNKVTFRDIIYAGILTTAVVLCLFIVDMFIGATHIGELARNVATQGMGALNEVAIRKLATNLRLIRYTIWTRVLLASIIVLAALSYRPTDMLKKLFAEYPYLYKGFVSGLIGTLFVLVANDSGIVAAATLIIFIVPPIVIMTIDRLIGERYTYENTSSGKEK</sequence>
<feature type="transmembrane region" description="Helical" evidence="1">
    <location>
        <begin position="457"/>
        <end position="479"/>
    </location>
</feature>
<feature type="transmembrane region" description="Helical" evidence="1">
    <location>
        <begin position="403"/>
        <end position="423"/>
    </location>
</feature>
<evidence type="ECO:0000256" key="1">
    <source>
        <dbReference type="SAM" id="Phobius"/>
    </source>
</evidence>
<keyword evidence="1" id="KW-1133">Transmembrane helix</keyword>
<name>A0A5D8QE05_9THEO</name>
<feature type="transmembrane region" description="Helical" evidence="1">
    <location>
        <begin position="668"/>
        <end position="685"/>
    </location>
</feature>
<dbReference type="InterPro" id="IPR017850">
    <property type="entry name" value="Alkaline_phosphatase_core_sf"/>
</dbReference>
<dbReference type="EMBL" id="VTPS01000003">
    <property type="protein sequence ID" value="TZE82930.1"/>
    <property type="molecule type" value="Genomic_DNA"/>
</dbReference>
<dbReference type="RefSeq" id="WP_149544488.1">
    <property type="nucleotide sequence ID" value="NZ_VTPS01000003.1"/>
</dbReference>
<dbReference type="Proteomes" id="UP000322976">
    <property type="component" value="Unassembled WGS sequence"/>
</dbReference>
<keyword evidence="3" id="KW-1185">Reference proteome</keyword>
<dbReference type="Gene3D" id="3.40.720.10">
    <property type="entry name" value="Alkaline Phosphatase, subunit A"/>
    <property type="match status" value="1"/>
</dbReference>
<feature type="transmembrane region" description="Helical" evidence="1">
    <location>
        <begin position="691"/>
        <end position="710"/>
    </location>
</feature>
<accession>A0A5D8QE05</accession>
<gene>
    <name evidence="2" type="ORF">FWJ32_02960</name>
</gene>
<feature type="transmembrane region" description="Helical" evidence="1">
    <location>
        <begin position="429"/>
        <end position="450"/>
    </location>
</feature>
<feature type="transmembrane region" description="Helical" evidence="1">
    <location>
        <begin position="499"/>
        <end position="517"/>
    </location>
</feature>
<feature type="transmembrane region" description="Helical" evidence="1">
    <location>
        <begin position="549"/>
        <end position="567"/>
    </location>
</feature>
<dbReference type="AlphaFoldDB" id="A0A5D8QE05"/>
<dbReference type="SUPFAM" id="SSF53649">
    <property type="entry name" value="Alkaline phosphatase-like"/>
    <property type="match status" value="1"/>
</dbReference>
<comment type="caution">
    <text evidence="2">The sequence shown here is derived from an EMBL/GenBank/DDBJ whole genome shotgun (WGS) entry which is preliminary data.</text>
</comment>
<keyword evidence="1" id="KW-0472">Membrane</keyword>
<feature type="transmembrane region" description="Helical" evidence="1">
    <location>
        <begin position="576"/>
        <end position="597"/>
    </location>
</feature>
<protein>
    <submittedName>
        <fullName evidence="2">Uncharacterized protein</fullName>
    </submittedName>
</protein>
<proteinExistence type="predicted"/>
<feature type="transmembrane region" description="Helical" evidence="1">
    <location>
        <begin position="636"/>
        <end position="656"/>
    </location>
</feature>
<evidence type="ECO:0000313" key="3">
    <source>
        <dbReference type="Proteomes" id="UP000322976"/>
    </source>
</evidence>
<evidence type="ECO:0000313" key="2">
    <source>
        <dbReference type="EMBL" id="TZE82930.1"/>
    </source>
</evidence>
<keyword evidence="1" id="KW-0812">Transmembrane</keyword>
<feature type="transmembrane region" description="Helical" evidence="1">
    <location>
        <begin position="377"/>
        <end position="396"/>
    </location>
</feature>
<organism evidence="2 3">
    <name type="scientific">Calorimonas adulescens</name>
    <dbReference type="NCBI Taxonomy" id="2606906"/>
    <lineage>
        <taxon>Bacteria</taxon>
        <taxon>Bacillati</taxon>
        <taxon>Bacillota</taxon>
        <taxon>Clostridia</taxon>
        <taxon>Thermoanaerobacterales</taxon>
        <taxon>Thermoanaerobacteraceae</taxon>
        <taxon>Calorimonas</taxon>
    </lineage>
</organism>
<feature type="transmembrane region" description="Helical" evidence="1">
    <location>
        <begin position="524"/>
        <end position="543"/>
    </location>
</feature>